<dbReference type="EMBL" id="BK015498">
    <property type="protein sequence ID" value="DAE09965.1"/>
    <property type="molecule type" value="Genomic_DNA"/>
</dbReference>
<name>A0A8S5PTX3_9CAUD</name>
<evidence type="ECO:0000313" key="1">
    <source>
        <dbReference type="EMBL" id="DAE09965.1"/>
    </source>
</evidence>
<organism evidence="1">
    <name type="scientific">Siphoviridae sp. ct8WU9</name>
    <dbReference type="NCBI Taxonomy" id="2825364"/>
    <lineage>
        <taxon>Viruses</taxon>
        <taxon>Duplodnaviria</taxon>
        <taxon>Heunggongvirae</taxon>
        <taxon>Uroviricota</taxon>
        <taxon>Caudoviricetes</taxon>
    </lineage>
</organism>
<reference evidence="1" key="1">
    <citation type="journal article" date="2021" name="Proc. Natl. Acad. Sci. U.S.A.">
        <title>A Catalog of Tens of Thousands of Viruses from Human Metagenomes Reveals Hidden Associations with Chronic Diseases.</title>
        <authorList>
            <person name="Tisza M.J."/>
            <person name="Buck C.B."/>
        </authorList>
    </citation>
    <scope>NUCLEOTIDE SEQUENCE</scope>
    <source>
        <strain evidence="1">Ct8WU9</strain>
    </source>
</reference>
<sequence length="39" mass="4380">MRLIDADAVKFNFQHGRDDNGILLVPCGGKRREDAHAQD</sequence>
<proteinExistence type="predicted"/>
<accession>A0A8S5PTX3</accession>
<protein>
    <submittedName>
        <fullName evidence="1">Uncharacterized protein</fullName>
    </submittedName>
</protein>